<evidence type="ECO:0000256" key="5">
    <source>
        <dbReference type="ARBA" id="ARBA00023012"/>
    </source>
</evidence>
<dbReference type="SMART" id="SM00387">
    <property type="entry name" value="HATPase_c"/>
    <property type="match status" value="1"/>
</dbReference>
<dbReference type="GO" id="GO:0009927">
    <property type="term" value="F:histidine phosphotransfer kinase activity"/>
    <property type="evidence" value="ECO:0007669"/>
    <property type="project" value="TreeGrafter"/>
</dbReference>
<accession>A0A8J7HYA5</accession>
<keyword evidence="8" id="KW-1185">Reference proteome</keyword>
<dbReference type="InterPro" id="IPR005467">
    <property type="entry name" value="His_kinase_dom"/>
</dbReference>
<keyword evidence="3" id="KW-0808">Transferase</keyword>
<evidence type="ECO:0000256" key="3">
    <source>
        <dbReference type="ARBA" id="ARBA00022679"/>
    </source>
</evidence>
<evidence type="ECO:0000256" key="2">
    <source>
        <dbReference type="ARBA" id="ARBA00012438"/>
    </source>
</evidence>
<dbReference type="Pfam" id="PF02518">
    <property type="entry name" value="HATPase_c"/>
    <property type="match status" value="1"/>
</dbReference>
<dbReference type="RefSeq" id="WP_263985238.1">
    <property type="nucleotide sequence ID" value="NZ_CAWPUQ010000001.1"/>
</dbReference>
<organism evidence="7 8">
    <name type="scientific">Dendronalium phyllosphericum CENA369</name>
    <dbReference type="NCBI Taxonomy" id="1725256"/>
    <lineage>
        <taxon>Bacteria</taxon>
        <taxon>Bacillati</taxon>
        <taxon>Cyanobacteriota</taxon>
        <taxon>Cyanophyceae</taxon>
        <taxon>Nostocales</taxon>
        <taxon>Nostocaceae</taxon>
        <taxon>Dendronalium</taxon>
        <taxon>Dendronalium phyllosphericum</taxon>
    </lineage>
</organism>
<dbReference type="InterPro" id="IPR003594">
    <property type="entry name" value="HATPase_dom"/>
</dbReference>
<sequence length="96" mass="10460">SRGAGEQGSREAGEDNITTNSLLPITFYVRDNGIGIPKHHLETIFRLFKRLHSQEKYGGGAGAGLAIVKKIVELHGGQIWVESSVGIGSMFYFTLK</sequence>
<evidence type="ECO:0000313" key="8">
    <source>
        <dbReference type="Proteomes" id="UP000662314"/>
    </source>
</evidence>
<dbReference type="Proteomes" id="UP000662314">
    <property type="component" value="Unassembled WGS sequence"/>
</dbReference>
<evidence type="ECO:0000256" key="4">
    <source>
        <dbReference type="ARBA" id="ARBA00022777"/>
    </source>
</evidence>
<dbReference type="Gene3D" id="3.30.565.10">
    <property type="entry name" value="Histidine kinase-like ATPase, C-terminal domain"/>
    <property type="match status" value="1"/>
</dbReference>
<evidence type="ECO:0000313" key="7">
    <source>
        <dbReference type="EMBL" id="MBH8571435.1"/>
    </source>
</evidence>
<keyword evidence="5" id="KW-0902">Two-component regulatory system</keyword>
<dbReference type="PANTHER" id="PTHR43047">
    <property type="entry name" value="TWO-COMPONENT HISTIDINE PROTEIN KINASE"/>
    <property type="match status" value="1"/>
</dbReference>
<dbReference type="EC" id="2.7.13.3" evidence="2"/>
<evidence type="ECO:0000259" key="6">
    <source>
        <dbReference type="PROSITE" id="PS50109"/>
    </source>
</evidence>
<name>A0A8J7HYA5_9NOST</name>
<feature type="domain" description="Histidine kinase" evidence="6">
    <location>
        <begin position="25"/>
        <end position="96"/>
    </location>
</feature>
<dbReference type="PRINTS" id="PR00344">
    <property type="entry name" value="BCTRLSENSOR"/>
</dbReference>
<dbReference type="AlphaFoldDB" id="A0A8J7HYA5"/>
<reference evidence="7 8" key="1">
    <citation type="journal article" date="2021" name="Int. J. Syst. Evol. Microbiol.">
        <title>Amazonocrinis nigriterrae gen. nov., sp. nov., Atlanticothrix silvestris gen. nov., sp. nov. and Dendronalium phyllosphericum gen. nov., sp. nov., nostocacean cyanobacteria from Brazilian environments.</title>
        <authorList>
            <person name="Alvarenga D.O."/>
            <person name="Andreote A.P.D."/>
            <person name="Branco L.H.Z."/>
            <person name="Delbaje E."/>
            <person name="Cruz R.B."/>
            <person name="Varani A.M."/>
            <person name="Fiore M.F."/>
        </authorList>
    </citation>
    <scope>NUCLEOTIDE SEQUENCE [LARGE SCALE GENOMIC DNA]</scope>
    <source>
        <strain evidence="7 8">CENA369</strain>
    </source>
</reference>
<dbReference type="GO" id="GO:0000155">
    <property type="term" value="F:phosphorelay sensor kinase activity"/>
    <property type="evidence" value="ECO:0007669"/>
    <property type="project" value="TreeGrafter"/>
</dbReference>
<gene>
    <name evidence="7" type="ORF">I8752_00005</name>
</gene>
<evidence type="ECO:0000256" key="1">
    <source>
        <dbReference type="ARBA" id="ARBA00000085"/>
    </source>
</evidence>
<dbReference type="PROSITE" id="PS50109">
    <property type="entry name" value="HIS_KIN"/>
    <property type="match status" value="1"/>
</dbReference>
<proteinExistence type="predicted"/>
<protein>
    <recommendedName>
        <fullName evidence="2">histidine kinase</fullName>
        <ecNumber evidence="2">2.7.13.3</ecNumber>
    </recommendedName>
</protein>
<dbReference type="EMBL" id="JAECZA010000001">
    <property type="protein sequence ID" value="MBH8571435.1"/>
    <property type="molecule type" value="Genomic_DNA"/>
</dbReference>
<dbReference type="InterPro" id="IPR036890">
    <property type="entry name" value="HATPase_C_sf"/>
</dbReference>
<feature type="non-terminal residue" evidence="7">
    <location>
        <position position="1"/>
    </location>
</feature>
<dbReference type="SUPFAM" id="SSF55874">
    <property type="entry name" value="ATPase domain of HSP90 chaperone/DNA topoisomerase II/histidine kinase"/>
    <property type="match status" value="1"/>
</dbReference>
<keyword evidence="4" id="KW-0418">Kinase</keyword>
<comment type="catalytic activity">
    <reaction evidence="1">
        <text>ATP + protein L-histidine = ADP + protein N-phospho-L-histidine.</text>
        <dbReference type="EC" id="2.7.13.3"/>
    </reaction>
</comment>
<dbReference type="InterPro" id="IPR004358">
    <property type="entry name" value="Sig_transdc_His_kin-like_C"/>
</dbReference>
<comment type="caution">
    <text evidence="7">The sequence shown here is derived from an EMBL/GenBank/DDBJ whole genome shotgun (WGS) entry which is preliminary data.</text>
</comment>
<dbReference type="GO" id="GO:0005886">
    <property type="term" value="C:plasma membrane"/>
    <property type="evidence" value="ECO:0007669"/>
    <property type="project" value="TreeGrafter"/>
</dbReference>
<dbReference type="PANTHER" id="PTHR43047:SF72">
    <property type="entry name" value="OSMOSENSING HISTIDINE PROTEIN KINASE SLN1"/>
    <property type="match status" value="1"/>
</dbReference>